<keyword evidence="3" id="KW-0808">Transferase</keyword>
<dbReference type="Pfam" id="PF00583">
    <property type="entry name" value="Acetyltransf_1"/>
    <property type="match status" value="1"/>
</dbReference>
<dbReference type="PANTHER" id="PTHR13538">
    <property type="entry name" value="N-ACETYLTRANSFERASE 6"/>
    <property type="match status" value="1"/>
</dbReference>
<reference evidence="2 5" key="2">
    <citation type="submission" date="2019-08" db="EMBL/GenBank/DDBJ databases">
        <title>Prevalence, distribution, and phylogeny of type two toxin-antitoxin genes possessed by Cronobacter species where C. sakazakii homologs follow sequence type lineages.</title>
        <authorList>
            <person name="Finkelstein S."/>
            <person name="Negrete F."/>
            <person name="Jang H."/>
            <person name="Gopinath G.R."/>
            <person name="Tall B.D."/>
        </authorList>
    </citation>
    <scope>NUCLEOTIDE SEQUENCE [LARGE SCALE GENOMIC DNA]</scope>
    <source>
        <strain evidence="2 5">MOD1_GK1257</strain>
    </source>
</reference>
<dbReference type="Gene3D" id="3.40.630.30">
    <property type="match status" value="1"/>
</dbReference>
<keyword evidence="5" id="KW-1185">Reference proteome</keyword>
<proteinExistence type="predicted"/>
<accession>A0A2T7API9</accession>
<dbReference type="PROSITE" id="PS51186">
    <property type="entry name" value="GNAT"/>
    <property type="match status" value="1"/>
</dbReference>
<sequence length="164" mass="18257">MSAVQNVNIVPLYEAPQHAEQVTDWLSQAFGASLPRAFFASIVTHSQQPGQLPLTFVALDGEKLLGTVGLWRCDLISRQDLFPWLAALYIDEAQRGKGLGGALQRAVINYARDNGFPALFLYSACRDYYERFGWAYIGDGLDYPDQTVHLYRYDLSDSAGATTE</sequence>
<dbReference type="InterPro" id="IPR000182">
    <property type="entry name" value="GNAT_dom"/>
</dbReference>
<dbReference type="EMBL" id="MSAE01000037">
    <property type="protein sequence ID" value="PUX11152.1"/>
    <property type="molecule type" value="Genomic_DNA"/>
</dbReference>
<comment type="caution">
    <text evidence="3">The sequence shown here is derived from an EMBL/GenBank/DDBJ whole genome shotgun (WGS) entry which is preliminary data.</text>
</comment>
<reference evidence="3 4" key="1">
    <citation type="submission" date="2016-12" db="EMBL/GenBank/DDBJ databases">
        <title>Analysis of the Molecular Diversity Among Cronobacter Species Isolated from Filth Flies Using a Pan Genomic DNA Microarray.</title>
        <authorList>
            <person name="Pava-Ripoll M."/>
            <person name="Tall B."/>
            <person name="Farber J."/>
            <person name="Fanning S."/>
            <person name="Lehner A."/>
            <person name="Stephan R."/>
            <person name="Pagotto F."/>
            <person name="Iverson C."/>
            <person name="Ziobro G."/>
            <person name="Miller A."/>
            <person name="Pearson R."/>
            <person name="Yan Q."/>
            <person name="Kim M."/>
            <person name="Jeong S."/>
            <person name="Park J."/>
            <person name="Jun S."/>
            <person name="Choi H."/>
            <person name="Chung T."/>
            <person name="Yoo Y."/>
            <person name="Park E."/>
            <person name="Hwang S."/>
            <person name="Lee B."/>
            <person name="Sathyamoorthy V."/>
            <person name="Carter L."/>
            <person name="Mammel M."/>
            <person name="Jackson S."/>
            <person name="Kothary M."/>
            <person name="Patel I."/>
            <person name="Grim C."/>
            <person name="Gopinath G."/>
            <person name="Gangiredla J."/>
            <person name="Chase H."/>
        </authorList>
    </citation>
    <scope>NUCLEOTIDE SEQUENCE [LARGE SCALE GENOMIC DNA]</scope>
    <source>
        <strain evidence="3 4">MOD1-Md1s</strain>
    </source>
</reference>
<dbReference type="CDD" id="cd04301">
    <property type="entry name" value="NAT_SF"/>
    <property type="match status" value="1"/>
</dbReference>
<feature type="domain" description="N-acetyltransferase" evidence="1">
    <location>
        <begin position="7"/>
        <end position="156"/>
    </location>
</feature>
<gene>
    <name evidence="3" type="ORF">AUN14_16595</name>
    <name evidence="2" type="ORF">FZI19_01770</name>
</gene>
<dbReference type="InterPro" id="IPR016181">
    <property type="entry name" value="Acyl_CoA_acyltransferase"/>
</dbReference>
<dbReference type="Proteomes" id="UP000244378">
    <property type="component" value="Unassembled WGS sequence"/>
</dbReference>
<dbReference type="PANTHER" id="PTHR13538:SF4">
    <property type="entry name" value="N-ALPHA-ACETYLTRANSFERASE 80"/>
    <property type="match status" value="1"/>
</dbReference>
<dbReference type="InterPro" id="IPR039840">
    <property type="entry name" value="NAA80"/>
</dbReference>
<evidence type="ECO:0000313" key="3">
    <source>
        <dbReference type="EMBL" id="PUX11152.1"/>
    </source>
</evidence>
<name>A0A2T7API9_9ENTR</name>
<dbReference type="GO" id="GO:0008080">
    <property type="term" value="F:N-acetyltransferase activity"/>
    <property type="evidence" value="ECO:0007669"/>
    <property type="project" value="InterPro"/>
</dbReference>
<dbReference type="AlphaFoldDB" id="A0A2T7API9"/>
<dbReference type="GO" id="GO:1905502">
    <property type="term" value="F:acetyl-CoA binding"/>
    <property type="evidence" value="ECO:0007669"/>
    <property type="project" value="TreeGrafter"/>
</dbReference>
<evidence type="ECO:0000313" key="5">
    <source>
        <dbReference type="Proteomes" id="UP000469927"/>
    </source>
</evidence>
<organism evidence="3 4">
    <name type="scientific">Cronobacter muytjensii</name>
    <dbReference type="NCBI Taxonomy" id="413501"/>
    <lineage>
        <taxon>Bacteria</taxon>
        <taxon>Pseudomonadati</taxon>
        <taxon>Pseudomonadota</taxon>
        <taxon>Gammaproteobacteria</taxon>
        <taxon>Enterobacterales</taxon>
        <taxon>Enterobacteriaceae</taxon>
        <taxon>Cronobacter</taxon>
    </lineage>
</organism>
<dbReference type="RefSeq" id="WP_075193719.1">
    <property type="nucleotide sequence ID" value="NZ_CP187979.1"/>
</dbReference>
<evidence type="ECO:0000259" key="1">
    <source>
        <dbReference type="PROSITE" id="PS51186"/>
    </source>
</evidence>
<dbReference type="OrthoDB" id="9789053at2"/>
<dbReference type="SUPFAM" id="SSF55729">
    <property type="entry name" value="Acyl-CoA N-acyltransferases (Nat)"/>
    <property type="match status" value="1"/>
</dbReference>
<protein>
    <submittedName>
        <fullName evidence="3">GNAT family N-acetyltransferase</fullName>
    </submittedName>
</protein>
<evidence type="ECO:0000313" key="4">
    <source>
        <dbReference type="Proteomes" id="UP000244378"/>
    </source>
</evidence>
<dbReference type="Proteomes" id="UP000469927">
    <property type="component" value="Unassembled WGS sequence"/>
</dbReference>
<dbReference type="EMBL" id="WAGD01000006">
    <property type="protein sequence ID" value="KAB0886096.1"/>
    <property type="molecule type" value="Genomic_DNA"/>
</dbReference>
<evidence type="ECO:0000313" key="2">
    <source>
        <dbReference type="EMBL" id="KAB0886096.1"/>
    </source>
</evidence>
<dbReference type="GO" id="GO:0005737">
    <property type="term" value="C:cytoplasm"/>
    <property type="evidence" value="ECO:0007669"/>
    <property type="project" value="TreeGrafter"/>
</dbReference>